<evidence type="ECO:0000256" key="1">
    <source>
        <dbReference type="SAM" id="MobiDB-lite"/>
    </source>
</evidence>
<feature type="compositionally biased region" description="Low complexity" evidence="1">
    <location>
        <begin position="119"/>
        <end position="133"/>
    </location>
</feature>
<dbReference type="Proteomes" id="UP000799757">
    <property type="component" value="Unassembled WGS sequence"/>
</dbReference>
<accession>A0A6A6XK04</accession>
<feature type="compositionally biased region" description="Low complexity" evidence="1">
    <location>
        <begin position="147"/>
        <end position="157"/>
    </location>
</feature>
<feature type="compositionally biased region" description="Basic residues" evidence="1">
    <location>
        <begin position="288"/>
        <end position="297"/>
    </location>
</feature>
<protein>
    <recommendedName>
        <fullName evidence="4">G-patch domain-containing protein</fullName>
    </recommendedName>
</protein>
<evidence type="ECO:0008006" key="4">
    <source>
        <dbReference type="Google" id="ProtNLM"/>
    </source>
</evidence>
<organism evidence="2 3">
    <name type="scientific">Melanomma pulvis-pyrius CBS 109.77</name>
    <dbReference type="NCBI Taxonomy" id="1314802"/>
    <lineage>
        <taxon>Eukaryota</taxon>
        <taxon>Fungi</taxon>
        <taxon>Dikarya</taxon>
        <taxon>Ascomycota</taxon>
        <taxon>Pezizomycotina</taxon>
        <taxon>Dothideomycetes</taxon>
        <taxon>Pleosporomycetidae</taxon>
        <taxon>Pleosporales</taxon>
        <taxon>Melanommataceae</taxon>
        <taxon>Melanomma</taxon>
    </lineage>
</organism>
<reference evidence="2" key="1">
    <citation type="journal article" date="2020" name="Stud. Mycol.">
        <title>101 Dothideomycetes genomes: a test case for predicting lifestyles and emergence of pathogens.</title>
        <authorList>
            <person name="Haridas S."/>
            <person name="Albert R."/>
            <person name="Binder M."/>
            <person name="Bloem J."/>
            <person name="Labutti K."/>
            <person name="Salamov A."/>
            <person name="Andreopoulos B."/>
            <person name="Baker S."/>
            <person name="Barry K."/>
            <person name="Bills G."/>
            <person name="Bluhm B."/>
            <person name="Cannon C."/>
            <person name="Castanera R."/>
            <person name="Culley D."/>
            <person name="Daum C."/>
            <person name="Ezra D."/>
            <person name="Gonzalez J."/>
            <person name="Henrissat B."/>
            <person name="Kuo A."/>
            <person name="Liang C."/>
            <person name="Lipzen A."/>
            <person name="Lutzoni F."/>
            <person name="Magnuson J."/>
            <person name="Mondo S."/>
            <person name="Nolan M."/>
            <person name="Ohm R."/>
            <person name="Pangilinan J."/>
            <person name="Park H.-J."/>
            <person name="Ramirez L."/>
            <person name="Alfaro M."/>
            <person name="Sun H."/>
            <person name="Tritt A."/>
            <person name="Yoshinaga Y."/>
            <person name="Zwiers L.-H."/>
            <person name="Turgeon B."/>
            <person name="Goodwin S."/>
            <person name="Spatafora J."/>
            <person name="Crous P."/>
            <person name="Grigoriev I."/>
        </authorList>
    </citation>
    <scope>NUCLEOTIDE SEQUENCE</scope>
    <source>
        <strain evidence="2">CBS 109.77</strain>
    </source>
</reference>
<feature type="region of interest" description="Disordered" evidence="1">
    <location>
        <begin position="456"/>
        <end position="566"/>
    </location>
</feature>
<proteinExistence type="predicted"/>
<evidence type="ECO:0000313" key="3">
    <source>
        <dbReference type="Proteomes" id="UP000799757"/>
    </source>
</evidence>
<gene>
    <name evidence="2" type="ORF">K505DRAFT_359242</name>
</gene>
<evidence type="ECO:0000313" key="2">
    <source>
        <dbReference type="EMBL" id="KAF2796508.1"/>
    </source>
</evidence>
<feature type="compositionally biased region" description="Basic and acidic residues" evidence="1">
    <location>
        <begin position="530"/>
        <end position="543"/>
    </location>
</feature>
<feature type="compositionally biased region" description="Basic and acidic residues" evidence="1">
    <location>
        <begin position="316"/>
        <end position="334"/>
    </location>
</feature>
<dbReference type="OrthoDB" id="3366546at2759"/>
<feature type="region of interest" description="Disordered" evidence="1">
    <location>
        <begin position="283"/>
        <end position="335"/>
    </location>
</feature>
<name>A0A6A6XK04_9PLEO</name>
<keyword evidence="3" id="KW-1185">Reference proteome</keyword>
<dbReference type="EMBL" id="MU001829">
    <property type="protein sequence ID" value="KAF2796508.1"/>
    <property type="molecule type" value="Genomic_DNA"/>
</dbReference>
<feature type="compositionally biased region" description="Basic and acidic residues" evidence="1">
    <location>
        <begin position="470"/>
        <end position="487"/>
    </location>
</feature>
<feature type="region of interest" description="Disordered" evidence="1">
    <location>
        <begin position="103"/>
        <end position="173"/>
    </location>
</feature>
<feature type="compositionally biased region" description="Basic residues" evidence="1">
    <location>
        <begin position="545"/>
        <end position="557"/>
    </location>
</feature>
<feature type="compositionally biased region" description="Polar residues" evidence="1">
    <location>
        <begin position="103"/>
        <end position="118"/>
    </location>
</feature>
<sequence length="566" mass="63519">MDADAYLKRHGWRGTGHALDNHGRGIKKPLLIAHKQDQLGLGQKKAAHRTDDQWWMRAFDESLKNIGTGQESTLSQVRKQGVNRGGLYGFFVKGEGLIGTISSTEENSTAEVSDSSTHTSRASTRPSSVSESSTDNEMSDNKATMEKAAGPKSSDSADSSKRKRGEGDAFNEQAARAATVMKRICIRVNKEIKKKIPERHGPTETKETKIKWQKARREARSELKRELTIDAMLAGDLPNPMKYTTKEEALENYDKDMHPNVKLEKNERKLLAEEKAEREVQEKAEAKKAKKESKKRKLEVVEVPDEDEAAIARPSHKQERYPTSGEKKERKRAAEAGLSVEDYRLKLEVEQNQSAIMAKLAKLSVDEQAQYQERAALKQQTLELYVLRRIQKKESKNTAISKSKSPEVLFFTDLNGDTNLLNAIPPPPNYARKIDGSVPLDPAIWANRNVKDLTKEERTARRNWMRQKRHPEGTAEAEAARTSEARKLAKKRRRQDNKDALVAKLLGQQGIKTGATKEQKATARSSAKKLLKEQKRERNEAVGKKTGKKMSKGKAAKGQKGGRNQG</sequence>
<dbReference type="AlphaFoldDB" id="A0A6A6XK04"/>